<dbReference type="InterPro" id="IPR001087">
    <property type="entry name" value="GDSL"/>
</dbReference>
<dbReference type="SUPFAM" id="SSF52266">
    <property type="entry name" value="SGNH hydrolase"/>
    <property type="match status" value="1"/>
</dbReference>
<dbReference type="GO" id="GO:0006644">
    <property type="term" value="P:phospholipid metabolic process"/>
    <property type="evidence" value="ECO:0007669"/>
    <property type="project" value="TreeGrafter"/>
</dbReference>
<name>A0AAV5TB54_9BILA</name>
<dbReference type="InterPro" id="IPR036514">
    <property type="entry name" value="SGNH_hydro_sf"/>
</dbReference>
<accession>A0AAV5TB54</accession>
<comment type="caution">
    <text evidence="1">The sequence shown here is derived from an EMBL/GenBank/DDBJ whole genome shotgun (WGS) entry which is preliminary data.</text>
</comment>
<dbReference type="CDD" id="cd01824">
    <property type="entry name" value="Phospholipase_B_like"/>
    <property type="match status" value="1"/>
</dbReference>
<dbReference type="Gene3D" id="3.40.50.1110">
    <property type="entry name" value="SGNH hydrolase"/>
    <property type="match status" value="1"/>
</dbReference>
<sequence>TISVPLKGPASLKDLGYSELNCEADVMRRSKSVPKSVHSLRFADIDIIAGIGDSITAGNGAGADPNDPLALLIEYRGLAFSLGGDGNLESHVTLANILKKFNPDIIGYSTGTGSANMLQTSQLNAAVRGAVSGDLIGQANDLVRRMRGHPDIDLAKQWKLVHIFIGDNDLCEWCDHQDIYAPERFRDNIRAAVKILKQNLPRTIVVLTGVIDLLLVRRVDANNNFCKALHYHVCPCEMNSKVSDQELRNVSLLYMQREQELEDSGEFDDSDDFTLVVQPFFEGMTDAPRLPDGSPDFSLFAPDCFHFSQYGHAMVAKNLWNNLNEAVGSKNRVANLTNPEITLKCPEMVSVFSRVGNSRIDSLH</sequence>
<feature type="non-terminal residue" evidence="1">
    <location>
        <position position="1"/>
    </location>
</feature>
<dbReference type="EMBL" id="BTSX01000004">
    <property type="protein sequence ID" value="GMS92786.1"/>
    <property type="molecule type" value="Genomic_DNA"/>
</dbReference>
<dbReference type="PANTHER" id="PTHR21325:SF31">
    <property type="entry name" value="GH22081P-RELATED"/>
    <property type="match status" value="1"/>
</dbReference>
<dbReference type="Proteomes" id="UP001432027">
    <property type="component" value="Unassembled WGS sequence"/>
</dbReference>
<dbReference type="FunFam" id="3.40.50.1110:FF:000017">
    <property type="entry name" value="Protein CBG05119"/>
    <property type="match status" value="1"/>
</dbReference>
<dbReference type="InterPro" id="IPR038885">
    <property type="entry name" value="PLB1"/>
</dbReference>
<dbReference type="GO" id="GO:0004620">
    <property type="term" value="F:phospholipase activity"/>
    <property type="evidence" value="ECO:0007669"/>
    <property type="project" value="InterPro"/>
</dbReference>
<keyword evidence="2" id="KW-1185">Reference proteome</keyword>
<evidence type="ECO:0000313" key="1">
    <source>
        <dbReference type="EMBL" id="GMS92786.1"/>
    </source>
</evidence>
<proteinExistence type="predicted"/>
<protein>
    <recommendedName>
        <fullName evidence="3">Lipase</fullName>
    </recommendedName>
</protein>
<evidence type="ECO:0008006" key="3">
    <source>
        <dbReference type="Google" id="ProtNLM"/>
    </source>
</evidence>
<dbReference type="AlphaFoldDB" id="A0AAV5TB54"/>
<evidence type="ECO:0000313" key="2">
    <source>
        <dbReference type="Proteomes" id="UP001432027"/>
    </source>
</evidence>
<dbReference type="Pfam" id="PF00657">
    <property type="entry name" value="Lipase_GDSL"/>
    <property type="match status" value="1"/>
</dbReference>
<reference evidence="1" key="1">
    <citation type="submission" date="2023-10" db="EMBL/GenBank/DDBJ databases">
        <title>Genome assembly of Pristionchus species.</title>
        <authorList>
            <person name="Yoshida K."/>
            <person name="Sommer R.J."/>
        </authorList>
    </citation>
    <scope>NUCLEOTIDE SEQUENCE</scope>
    <source>
        <strain evidence="1">RS0144</strain>
    </source>
</reference>
<dbReference type="InterPro" id="IPR035547">
    <property type="entry name" value="Phospholipase_B"/>
</dbReference>
<dbReference type="PANTHER" id="PTHR21325">
    <property type="entry name" value="PHOSPHOLIPASE B, PLB1"/>
    <property type="match status" value="1"/>
</dbReference>
<feature type="non-terminal residue" evidence="1">
    <location>
        <position position="364"/>
    </location>
</feature>
<organism evidence="1 2">
    <name type="scientific">Pristionchus entomophagus</name>
    <dbReference type="NCBI Taxonomy" id="358040"/>
    <lineage>
        <taxon>Eukaryota</taxon>
        <taxon>Metazoa</taxon>
        <taxon>Ecdysozoa</taxon>
        <taxon>Nematoda</taxon>
        <taxon>Chromadorea</taxon>
        <taxon>Rhabditida</taxon>
        <taxon>Rhabditina</taxon>
        <taxon>Diplogasteromorpha</taxon>
        <taxon>Diplogasteroidea</taxon>
        <taxon>Neodiplogasteridae</taxon>
        <taxon>Pristionchus</taxon>
    </lineage>
</organism>
<gene>
    <name evidence="1" type="ORF">PENTCL1PPCAC_14961</name>
</gene>